<sequence length="69" mass="7700">MSSSVTHRQAEGCVQCFSLRRVLSGVATLTHRGVVLLREQKRCDKRRCLSSGRMCPIPNSSVNRPSVRT</sequence>
<evidence type="ECO:0000313" key="1">
    <source>
        <dbReference type="EMBL" id="JAH86507.1"/>
    </source>
</evidence>
<organism evidence="1">
    <name type="scientific">Anguilla anguilla</name>
    <name type="common">European freshwater eel</name>
    <name type="synonym">Muraena anguilla</name>
    <dbReference type="NCBI Taxonomy" id="7936"/>
    <lineage>
        <taxon>Eukaryota</taxon>
        <taxon>Metazoa</taxon>
        <taxon>Chordata</taxon>
        <taxon>Craniata</taxon>
        <taxon>Vertebrata</taxon>
        <taxon>Euteleostomi</taxon>
        <taxon>Actinopterygii</taxon>
        <taxon>Neopterygii</taxon>
        <taxon>Teleostei</taxon>
        <taxon>Anguilliformes</taxon>
        <taxon>Anguillidae</taxon>
        <taxon>Anguilla</taxon>
    </lineage>
</organism>
<reference evidence="1" key="1">
    <citation type="submission" date="2014-11" db="EMBL/GenBank/DDBJ databases">
        <authorList>
            <person name="Amaro Gonzalez C."/>
        </authorList>
    </citation>
    <scope>NUCLEOTIDE SEQUENCE</scope>
</reference>
<accession>A0A0E9W824</accession>
<dbReference type="EMBL" id="GBXM01022070">
    <property type="protein sequence ID" value="JAH86507.1"/>
    <property type="molecule type" value="Transcribed_RNA"/>
</dbReference>
<reference evidence="1" key="2">
    <citation type="journal article" date="2015" name="Fish Shellfish Immunol.">
        <title>Early steps in the European eel (Anguilla anguilla)-Vibrio vulnificus interaction in the gills: Role of the RtxA13 toxin.</title>
        <authorList>
            <person name="Callol A."/>
            <person name="Pajuelo D."/>
            <person name="Ebbesson L."/>
            <person name="Teles M."/>
            <person name="MacKenzie S."/>
            <person name="Amaro C."/>
        </authorList>
    </citation>
    <scope>NUCLEOTIDE SEQUENCE</scope>
</reference>
<name>A0A0E9W824_ANGAN</name>
<protein>
    <submittedName>
        <fullName evidence="1">Uncharacterized protein</fullName>
    </submittedName>
</protein>
<dbReference type="AlphaFoldDB" id="A0A0E9W824"/>
<proteinExistence type="predicted"/>